<dbReference type="Proteomes" id="UP001372338">
    <property type="component" value="Unassembled WGS sequence"/>
</dbReference>
<dbReference type="InterPro" id="IPR039455">
    <property type="entry name" value="EPFL"/>
</dbReference>
<dbReference type="AlphaFoldDB" id="A0AAN9E9J5"/>
<evidence type="ECO:0000313" key="9">
    <source>
        <dbReference type="EMBL" id="KAK7247403.1"/>
    </source>
</evidence>
<organism evidence="9 10">
    <name type="scientific">Crotalaria pallida</name>
    <name type="common">Smooth rattlebox</name>
    <name type="synonym">Crotalaria striata</name>
    <dbReference type="NCBI Taxonomy" id="3830"/>
    <lineage>
        <taxon>Eukaryota</taxon>
        <taxon>Viridiplantae</taxon>
        <taxon>Streptophyta</taxon>
        <taxon>Embryophyta</taxon>
        <taxon>Tracheophyta</taxon>
        <taxon>Spermatophyta</taxon>
        <taxon>Magnoliopsida</taxon>
        <taxon>eudicotyledons</taxon>
        <taxon>Gunneridae</taxon>
        <taxon>Pentapetalae</taxon>
        <taxon>rosids</taxon>
        <taxon>fabids</taxon>
        <taxon>Fabales</taxon>
        <taxon>Fabaceae</taxon>
        <taxon>Papilionoideae</taxon>
        <taxon>50 kb inversion clade</taxon>
        <taxon>genistoids sensu lato</taxon>
        <taxon>core genistoids</taxon>
        <taxon>Crotalarieae</taxon>
        <taxon>Crotalaria</taxon>
    </lineage>
</organism>
<evidence type="ECO:0000256" key="3">
    <source>
        <dbReference type="ARBA" id="ARBA00022473"/>
    </source>
</evidence>
<comment type="similarity">
    <text evidence="2 7">Belongs to the plant cysteine rich small secretory peptide family. Epidermal patterning factor subfamily.</text>
</comment>
<comment type="subcellular location">
    <subcellularLocation>
        <location evidence="1 7">Secreted</location>
    </subcellularLocation>
</comment>
<feature type="transmembrane region" description="Helical" evidence="8">
    <location>
        <begin position="12"/>
        <end position="32"/>
    </location>
</feature>
<evidence type="ECO:0000256" key="1">
    <source>
        <dbReference type="ARBA" id="ARBA00004613"/>
    </source>
</evidence>
<name>A0AAN9E9J5_CROPI</name>
<comment type="function">
    <text evidence="7">Controls stomatal patterning.</text>
</comment>
<dbReference type="Pfam" id="PF17181">
    <property type="entry name" value="EPF"/>
    <property type="match status" value="1"/>
</dbReference>
<proteinExistence type="inferred from homology"/>
<evidence type="ECO:0000256" key="2">
    <source>
        <dbReference type="ARBA" id="ARBA00008127"/>
    </source>
</evidence>
<evidence type="ECO:0000256" key="5">
    <source>
        <dbReference type="ARBA" id="ARBA00022729"/>
    </source>
</evidence>
<keyword evidence="5" id="KW-0732">Signal</keyword>
<gene>
    <name evidence="9" type="ORF">RIF29_42286</name>
</gene>
<evidence type="ECO:0000256" key="8">
    <source>
        <dbReference type="SAM" id="Phobius"/>
    </source>
</evidence>
<evidence type="ECO:0000313" key="10">
    <source>
        <dbReference type="Proteomes" id="UP001372338"/>
    </source>
</evidence>
<keyword evidence="10" id="KW-1185">Reference proteome</keyword>
<dbReference type="PANTHER" id="PTHR33109">
    <property type="entry name" value="EPIDERMAL PATTERNING FACTOR-LIKE PROTEIN 4"/>
    <property type="match status" value="1"/>
</dbReference>
<evidence type="ECO:0000256" key="6">
    <source>
        <dbReference type="ARBA" id="ARBA00023157"/>
    </source>
</evidence>
<keyword evidence="8" id="KW-0812">Transmembrane</keyword>
<evidence type="ECO:0000256" key="7">
    <source>
        <dbReference type="RuleBase" id="RU367102"/>
    </source>
</evidence>
<keyword evidence="3 7" id="KW-0217">Developmental protein</keyword>
<comment type="caution">
    <text evidence="9">The sequence shown here is derived from an EMBL/GenBank/DDBJ whole genome shotgun (WGS) entry which is preliminary data.</text>
</comment>
<sequence length="134" mass="14926">MASLNCHKYSTTTTTTTTTFIIIVLLLLHHLLSPASSFIHPHPAVSPRGLLFEEKNRLGSIPPSCHNKCNECHPCMAVQVPSLPGHEPLQPDLTKKDAMEEGSFDTSSQVNNNRYSNYKPLGWKCHCGDHFFNP</sequence>
<evidence type="ECO:0000256" key="4">
    <source>
        <dbReference type="ARBA" id="ARBA00022525"/>
    </source>
</evidence>
<protein>
    <recommendedName>
        <fullName evidence="7">Epidermal patterning factor-like protein</fullName>
    </recommendedName>
</protein>
<keyword evidence="8" id="KW-0472">Membrane</keyword>
<keyword evidence="6" id="KW-1015">Disulfide bond</keyword>
<dbReference type="GO" id="GO:0005576">
    <property type="term" value="C:extracellular region"/>
    <property type="evidence" value="ECO:0007669"/>
    <property type="project" value="UniProtKB-SubCell"/>
</dbReference>
<keyword evidence="8" id="KW-1133">Transmembrane helix</keyword>
<dbReference type="EMBL" id="JAYWIO010000008">
    <property type="protein sequence ID" value="KAK7247403.1"/>
    <property type="molecule type" value="Genomic_DNA"/>
</dbReference>
<dbReference type="PANTHER" id="PTHR33109:SF104">
    <property type="entry name" value="EPIDERMAL PATTERNING FACTOR-LIKE PROTEIN"/>
    <property type="match status" value="1"/>
</dbReference>
<keyword evidence="4 7" id="KW-0964">Secreted</keyword>
<dbReference type="GO" id="GO:0010052">
    <property type="term" value="P:guard cell differentiation"/>
    <property type="evidence" value="ECO:0007669"/>
    <property type="project" value="UniProtKB-UniRule"/>
</dbReference>
<accession>A0AAN9E9J5</accession>
<reference evidence="9 10" key="1">
    <citation type="submission" date="2024-01" db="EMBL/GenBank/DDBJ databases">
        <title>The genomes of 5 underutilized Papilionoideae crops provide insights into root nodulation and disease resistanc.</title>
        <authorList>
            <person name="Yuan L."/>
        </authorList>
    </citation>
    <scope>NUCLEOTIDE SEQUENCE [LARGE SCALE GENOMIC DNA]</scope>
    <source>
        <strain evidence="9">ZHUSHIDOU_FW_LH</strain>
        <tissue evidence="9">Leaf</tissue>
    </source>
</reference>